<name>A0A6A0AL68_HAELA</name>
<protein>
    <submittedName>
        <fullName evidence="2">Uncharacterized protein</fullName>
    </submittedName>
</protein>
<dbReference type="AlphaFoldDB" id="A0A6A0AL68"/>
<evidence type="ECO:0000313" key="2">
    <source>
        <dbReference type="EMBL" id="GFH32587.1"/>
    </source>
</evidence>
<gene>
    <name evidence="2" type="ORF">HaLaN_31832</name>
</gene>
<organism evidence="2 3">
    <name type="scientific">Haematococcus lacustris</name>
    <name type="common">Green alga</name>
    <name type="synonym">Haematococcus pluvialis</name>
    <dbReference type="NCBI Taxonomy" id="44745"/>
    <lineage>
        <taxon>Eukaryota</taxon>
        <taxon>Viridiplantae</taxon>
        <taxon>Chlorophyta</taxon>
        <taxon>core chlorophytes</taxon>
        <taxon>Chlorophyceae</taxon>
        <taxon>CS clade</taxon>
        <taxon>Chlamydomonadales</taxon>
        <taxon>Haematococcaceae</taxon>
        <taxon>Haematococcus</taxon>
    </lineage>
</organism>
<feature type="compositionally biased region" description="Polar residues" evidence="1">
    <location>
        <begin position="1"/>
        <end position="16"/>
    </location>
</feature>
<sequence length="110" mass="11790">MQHQWQYRLQQPQLSPHHSPAQAETPGPGGEVSPQGMARLAAVQTCSDDGAGEGGCWGGASSSEADTDELLASIPVATQREEYSVVGSLQARLDAMFEEFKQQVCSSNQR</sequence>
<evidence type="ECO:0000313" key="3">
    <source>
        <dbReference type="Proteomes" id="UP000485058"/>
    </source>
</evidence>
<feature type="non-terminal residue" evidence="2">
    <location>
        <position position="110"/>
    </location>
</feature>
<proteinExistence type="predicted"/>
<feature type="region of interest" description="Disordered" evidence="1">
    <location>
        <begin position="1"/>
        <end position="38"/>
    </location>
</feature>
<evidence type="ECO:0000256" key="1">
    <source>
        <dbReference type="SAM" id="MobiDB-lite"/>
    </source>
</evidence>
<keyword evidence="3" id="KW-1185">Reference proteome</keyword>
<dbReference type="Proteomes" id="UP000485058">
    <property type="component" value="Unassembled WGS sequence"/>
</dbReference>
<comment type="caution">
    <text evidence="2">The sequence shown here is derived from an EMBL/GenBank/DDBJ whole genome shotgun (WGS) entry which is preliminary data.</text>
</comment>
<dbReference type="EMBL" id="BLLF01006843">
    <property type="protein sequence ID" value="GFH32587.1"/>
    <property type="molecule type" value="Genomic_DNA"/>
</dbReference>
<reference evidence="2 3" key="1">
    <citation type="submission" date="2020-02" db="EMBL/GenBank/DDBJ databases">
        <title>Draft genome sequence of Haematococcus lacustris strain NIES-144.</title>
        <authorList>
            <person name="Morimoto D."/>
            <person name="Nakagawa S."/>
            <person name="Yoshida T."/>
            <person name="Sawayama S."/>
        </authorList>
    </citation>
    <scope>NUCLEOTIDE SEQUENCE [LARGE SCALE GENOMIC DNA]</scope>
    <source>
        <strain evidence="2 3">NIES-144</strain>
    </source>
</reference>
<accession>A0A6A0AL68</accession>